<gene>
    <name evidence="6" type="ORF">ACPOL_4849</name>
</gene>
<keyword evidence="2 4" id="KW-0238">DNA-binding</keyword>
<dbReference type="EMBL" id="CP030840">
    <property type="protein sequence ID" value="AXC14111.1"/>
    <property type="molecule type" value="Genomic_DNA"/>
</dbReference>
<dbReference type="Pfam" id="PF00440">
    <property type="entry name" value="TetR_N"/>
    <property type="match status" value="1"/>
</dbReference>
<dbReference type="KEGG" id="abas:ACPOL_4849"/>
<reference evidence="6 7" key="1">
    <citation type="journal article" date="2018" name="Front. Microbiol.">
        <title>Hydrolytic Capabilities as a Key to Environmental Success: Chitinolytic and Cellulolytic Acidobacteria From Acidic Sub-arctic Soils and Boreal Peatlands.</title>
        <authorList>
            <person name="Belova S.E."/>
            <person name="Ravin N.V."/>
            <person name="Pankratov T.A."/>
            <person name="Rakitin A.L."/>
            <person name="Ivanova A.A."/>
            <person name="Beletsky A.V."/>
            <person name="Mardanov A.V."/>
            <person name="Sinninghe Damste J.S."/>
            <person name="Dedysh S.N."/>
        </authorList>
    </citation>
    <scope>NUCLEOTIDE SEQUENCE [LARGE SCALE GENOMIC DNA]</scope>
    <source>
        <strain evidence="6 7">SBC82</strain>
    </source>
</reference>
<dbReference type="PROSITE" id="PS50977">
    <property type="entry name" value="HTH_TETR_2"/>
    <property type="match status" value="1"/>
</dbReference>
<keyword evidence="3" id="KW-0804">Transcription</keyword>
<dbReference type="InterPro" id="IPR050109">
    <property type="entry name" value="HTH-type_TetR-like_transc_reg"/>
</dbReference>
<evidence type="ECO:0000313" key="6">
    <source>
        <dbReference type="EMBL" id="AXC14111.1"/>
    </source>
</evidence>
<evidence type="ECO:0000256" key="2">
    <source>
        <dbReference type="ARBA" id="ARBA00023125"/>
    </source>
</evidence>
<dbReference type="GO" id="GO:0003700">
    <property type="term" value="F:DNA-binding transcription factor activity"/>
    <property type="evidence" value="ECO:0007669"/>
    <property type="project" value="TreeGrafter"/>
</dbReference>
<dbReference type="PANTHER" id="PTHR30055:SF148">
    <property type="entry name" value="TETR-FAMILY TRANSCRIPTIONAL REGULATOR"/>
    <property type="match status" value="1"/>
</dbReference>
<feature type="domain" description="HTH tetR-type" evidence="5">
    <location>
        <begin position="1"/>
        <end position="55"/>
    </location>
</feature>
<evidence type="ECO:0000313" key="7">
    <source>
        <dbReference type="Proteomes" id="UP000253606"/>
    </source>
</evidence>
<evidence type="ECO:0000256" key="1">
    <source>
        <dbReference type="ARBA" id="ARBA00023015"/>
    </source>
</evidence>
<dbReference type="AlphaFoldDB" id="A0A2Z5G4W3"/>
<dbReference type="InterPro" id="IPR036271">
    <property type="entry name" value="Tet_transcr_reg_TetR-rel_C_sf"/>
</dbReference>
<evidence type="ECO:0000256" key="3">
    <source>
        <dbReference type="ARBA" id="ARBA00023163"/>
    </source>
</evidence>
<feature type="DNA-binding region" description="H-T-H motif" evidence="4">
    <location>
        <begin position="18"/>
        <end position="37"/>
    </location>
</feature>
<dbReference type="Gene3D" id="1.10.10.60">
    <property type="entry name" value="Homeodomain-like"/>
    <property type="match status" value="1"/>
</dbReference>
<dbReference type="PANTHER" id="PTHR30055">
    <property type="entry name" value="HTH-TYPE TRANSCRIPTIONAL REGULATOR RUTR"/>
    <property type="match status" value="1"/>
</dbReference>
<dbReference type="PROSITE" id="PS01081">
    <property type="entry name" value="HTH_TETR_1"/>
    <property type="match status" value="1"/>
</dbReference>
<dbReference type="InterPro" id="IPR023772">
    <property type="entry name" value="DNA-bd_HTH_TetR-type_CS"/>
</dbReference>
<sequence length="178" mass="19839">MLDAALDLVLEVGFRGVTIEGIAAKTGVGKTTLYRRWPNKAAVVMEAFCGLRGPASRFPENALAMERLRLQMQVTAKAFRGKLGALLKALMAEAQFDPELAKAIREKWTLPRRKLVHEILQEAIRNGEVRADIDIDAAIDAFYAPIYYRLQTGIAPISETYVNSVFQQAMEGQRSRKS</sequence>
<dbReference type="GO" id="GO:0000976">
    <property type="term" value="F:transcription cis-regulatory region binding"/>
    <property type="evidence" value="ECO:0007669"/>
    <property type="project" value="TreeGrafter"/>
</dbReference>
<organism evidence="6 7">
    <name type="scientific">Acidisarcina polymorpha</name>
    <dbReference type="NCBI Taxonomy" id="2211140"/>
    <lineage>
        <taxon>Bacteria</taxon>
        <taxon>Pseudomonadati</taxon>
        <taxon>Acidobacteriota</taxon>
        <taxon>Terriglobia</taxon>
        <taxon>Terriglobales</taxon>
        <taxon>Acidobacteriaceae</taxon>
        <taxon>Acidisarcina</taxon>
    </lineage>
</organism>
<evidence type="ECO:0000256" key="4">
    <source>
        <dbReference type="PROSITE-ProRule" id="PRU00335"/>
    </source>
</evidence>
<dbReference type="Pfam" id="PF16859">
    <property type="entry name" value="TetR_C_11"/>
    <property type="match status" value="1"/>
</dbReference>
<proteinExistence type="predicted"/>
<dbReference type="SUPFAM" id="SSF46689">
    <property type="entry name" value="Homeodomain-like"/>
    <property type="match status" value="1"/>
</dbReference>
<name>A0A2Z5G4W3_9BACT</name>
<keyword evidence="1" id="KW-0805">Transcription regulation</keyword>
<dbReference type="InterPro" id="IPR001647">
    <property type="entry name" value="HTH_TetR"/>
</dbReference>
<protein>
    <submittedName>
        <fullName evidence="6">Transcriptional regulator, TetR family</fullName>
    </submittedName>
</protein>
<dbReference type="InterPro" id="IPR009057">
    <property type="entry name" value="Homeodomain-like_sf"/>
</dbReference>
<dbReference type="SUPFAM" id="SSF48498">
    <property type="entry name" value="Tetracyclin repressor-like, C-terminal domain"/>
    <property type="match status" value="1"/>
</dbReference>
<dbReference type="PRINTS" id="PR00455">
    <property type="entry name" value="HTHTETR"/>
</dbReference>
<keyword evidence="7" id="KW-1185">Reference proteome</keyword>
<evidence type="ECO:0000259" key="5">
    <source>
        <dbReference type="PROSITE" id="PS50977"/>
    </source>
</evidence>
<dbReference type="Proteomes" id="UP000253606">
    <property type="component" value="Chromosome"/>
</dbReference>
<dbReference type="InterPro" id="IPR011075">
    <property type="entry name" value="TetR_C"/>
</dbReference>
<dbReference type="Gene3D" id="1.10.357.10">
    <property type="entry name" value="Tetracycline Repressor, domain 2"/>
    <property type="match status" value="1"/>
</dbReference>
<accession>A0A2Z5G4W3</accession>